<keyword evidence="2" id="KW-1133">Transmembrane helix</keyword>
<accession>J0WK92</accession>
<feature type="compositionally biased region" description="Low complexity" evidence="1">
    <location>
        <begin position="144"/>
        <end position="154"/>
    </location>
</feature>
<feature type="region of interest" description="Disordered" evidence="1">
    <location>
        <begin position="130"/>
        <end position="154"/>
    </location>
</feature>
<reference evidence="4" key="1">
    <citation type="journal article" date="2012" name="Science">
        <title>The Paleozoic origin of enzymatic lignin decomposition reconstructed from 31 fungal genomes.</title>
        <authorList>
            <person name="Floudas D."/>
            <person name="Binder M."/>
            <person name="Riley R."/>
            <person name="Barry K."/>
            <person name="Blanchette R.A."/>
            <person name="Henrissat B."/>
            <person name="Martinez A.T."/>
            <person name="Otillar R."/>
            <person name="Spatafora J.W."/>
            <person name="Yadav J.S."/>
            <person name="Aerts A."/>
            <person name="Benoit I."/>
            <person name="Boyd A."/>
            <person name="Carlson A."/>
            <person name="Copeland A."/>
            <person name="Coutinho P.M."/>
            <person name="de Vries R.P."/>
            <person name="Ferreira P."/>
            <person name="Findley K."/>
            <person name="Foster B."/>
            <person name="Gaskell J."/>
            <person name="Glotzer D."/>
            <person name="Gorecki P."/>
            <person name="Heitman J."/>
            <person name="Hesse C."/>
            <person name="Hori C."/>
            <person name="Igarashi K."/>
            <person name="Jurgens J.A."/>
            <person name="Kallen N."/>
            <person name="Kersten P."/>
            <person name="Kohler A."/>
            <person name="Kuees U."/>
            <person name="Kumar T.K.A."/>
            <person name="Kuo A."/>
            <person name="LaButti K."/>
            <person name="Larrondo L.F."/>
            <person name="Lindquist E."/>
            <person name="Ling A."/>
            <person name="Lombard V."/>
            <person name="Lucas S."/>
            <person name="Lundell T."/>
            <person name="Martin R."/>
            <person name="McLaughlin D.J."/>
            <person name="Morgenstern I."/>
            <person name="Morin E."/>
            <person name="Murat C."/>
            <person name="Nagy L.G."/>
            <person name="Nolan M."/>
            <person name="Ohm R.A."/>
            <person name="Patyshakuliyeva A."/>
            <person name="Rokas A."/>
            <person name="Ruiz-Duenas F.J."/>
            <person name="Sabat G."/>
            <person name="Salamov A."/>
            <person name="Samejima M."/>
            <person name="Schmutz J."/>
            <person name="Slot J.C."/>
            <person name="St John F."/>
            <person name="Stenlid J."/>
            <person name="Sun H."/>
            <person name="Sun S."/>
            <person name="Syed K."/>
            <person name="Tsang A."/>
            <person name="Wiebenga A."/>
            <person name="Young D."/>
            <person name="Pisabarro A."/>
            <person name="Eastwood D.C."/>
            <person name="Martin F."/>
            <person name="Cullen D."/>
            <person name="Grigoriev I.V."/>
            <person name="Hibbett D.S."/>
        </authorList>
    </citation>
    <scope>NUCLEOTIDE SEQUENCE [LARGE SCALE GENOMIC DNA]</scope>
    <source>
        <strain evidence="4">TFB10046</strain>
    </source>
</reference>
<dbReference type="Proteomes" id="UP000006514">
    <property type="component" value="Unassembled WGS sequence"/>
</dbReference>
<feature type="transmembrane region" description="Helical" evidence="2">
    <location>
        <begin position="198"/>
        <end position="216"/>
    </location>
</feature>
<organism evidence="3 4">
    <name type="scientific">Auricularia subglabra (strain TFB-10046 / SS5)</name>
    <name type="common">White-rot fungus</name>
    <name type="synonym">Auricularia delicata (strain TFB10046)</name>
    <dbReference type="NCBI Taxonomy" id="717982"/>
    <lineage>
        <taxon>Eukaryota</taxon>
        <taxon>Fungi</taxon>
        <taxon>Dikarya</taxon>
        <taxon>Basidiomycota</taxon>
        <taxon>Agaricomycotina</taxon>
        <taxon>Agaricomycetes</taxon>
        <taxon>Auriculariales</taxon>
        <taxon>Auriculariaceae</taxon>
        <taxon>Auricularia</taxon>
    </lineage>
</organism>
<dbReference type="KEGG" id="adl:AURDEDRAFT_132024"/>
<evidence type="ECO:0000313" key="4">
    <source>
        <dbReference type="Proteomes" id="UP000006514"/>
    </source>
</evidence>
<name>J0WK92_AURST</name>
<protein>
    <submittedName>
        <fullName evidence="3">Uncharacterized protein</fullName>
    </submittedName>
</protein>
<dbReference type="AlphaFoldDB" id="J0WK92"/>
<feature type="compositionally biased region" description="Polar residues" evidence="1">
    <location>
        <begin position="130"/>
        <end position="142"/>
    </location>
</feature>
<gene>
    <name evidence="3" type="ORF">AURDEDRAFT_132024</name>
</gene>
<keyword evidence="2" id="KW-0472">Membrane</keyword>
<proteinExistence type="predicted"/>
<dbReference type="EMBL" id="JH688711">
    <property type="protein sequence ID" value="EJD32718.1"/>
    <property type="molecule type" value="Genomic_DNA"/>
</dbReference>
<keyword evidence="4" id="KW-1185">Reference proteome</keyword>
<evidence type="ECO:0000256" key="2">
    <source>
        <dbReference type="SAM" id="Phobius"/>
    </source>
</evidence>
<evidence type="ECO:0000313" key="3">
    <source>
        <dbReference type="EMBL" id="EJD32718.1"/>
    </source>
</evidence>
<dbReference type="InParanoid" id="J0WK92"/>
<evidence type="ECO:0000256" key="1">
    <source>
        <dbReference type="SAM" id="MobiDB-lite"/>
    </source>
</evidence>
<sequence length="550" mass="60702">MPLPRVQYQTQIVASSSVSQPFVALHTMRLRHEVVHEFTIVMKELPTIARDRGSLVGCHPIPRCLFESPEATHIVDKSGARGTSSDRFLFQRTGMPVPTLRASAHECSFESPGESSDAFVAPIAESSFGNGATRSPLSTISQLPAPTTDPTTETTSSLVETTLLYLRFLNWGAFPIKWLCSKTINLIIGYWHHHAKNALYHTIAAISILVSLYIALTGAYQACMDMGYKAACSLPGASFALQCSPHLGRQAAISVSDIQQPAIPPDFDLTAKCKALGDGAPRTNEEVLSHLFSTSVANHLASNISMWNPKSHEFDQSAGLLRDSSLDIDLAVIGTKRLLTEVDRVLEIAEETYLHWWDNIHNASSGNTLMGWLCYAVGLIDDHLHFCQVEYLPHGIYNEMNRSLSSVRSAIQGIITTAIDEKEHIEKMHDCLQRVWQLSSEEERITSASMDAAWPWTPGRSRRLLVQAEHRRAVRIHLSMAICATEIVLDTLRQTIAALEGFERSSAEISSQALIHVKISLAAFGTRLRSTSASMAIWHYLLGQENAHAA</sequence>
<keyword evidence="2" id="KW-0812">Transmembrane</keyword>